<organism evidence="3 4">
    <name type="scientific">Coemansia guatemalensis</name>
    <dbReference type="NCBI Taxonomy" id="2761395"/>
    <lineage>
        <taxon>Eukaryota</taxon>
        <taxon>Fungi</taxon>
        <taxon>Fungi incertae sedis</taxon>
        <taxon>Zoopagomycota</taxon>
        <taxon>Kickxellomycotina</taxon>
        <taxon>Kickxellomycetes</taxon>
        <taxon>Kickxellales</taxon>
        <taxon>Kickxellaceae</taxon>
        <taxon>Coemansia</taxon>
    </lineage>
</organism>
<dbReference type="EMBL" id="JANBUO010000914">
    <property type="protein sequence ID" value="KAJ2800844.1"/>
    <property type="molecule type" value="Genomic_DNA"/>
</dbReference>
<dbReference type="AlphaFoldDB" id="A0A9W8HSF6"/>
<evidence type="ECO:0008006" key="5">
    <source>
        <dbReference type="Google" id="ProtNLM"/>
    </source>
</evidence>
<reference evidence="3" key="1">
    <citation type="submission" date="2022-07" db="EMBL/GenBank/DDBJ databases">
        <title>Phylogenomic reconstructions and comparative analyses of Kickxellomycotina fungi.</title>
        <authorList>
            <person name="Reynolds N.K."/>
            <person name="Stajich J.E."/>
            <person name="Barry K."/>
            <person name="Grigoriev I.V."/>
            <person name="Crous P."/>
            <person name="Smith M.E."/>
        </authorList>
    </citation>
    <scope>NUCLEOTIDE SEQUENCE</scope>
    <source>
        <strain evidence="3">NRRL 1565</strain>
    </source>
</reference>
<feature type="region of interest" description="Disordered" evidence="2">
    <location>
        <begin position="318"/>
        <end position="337"/>
    </location>
</feature>
<keyword evidence="1" id="KW-0378">Hydrolase</keyword>
<evidence type="ECO:0000313" key="4">
    <source>
        <dbReference type="Proteomes" id="UP001140094"/>
    </source>
</evidence>
<dbReference type="InterPro" id="IPR051058">
    <property type="entry name" value="GDSL_Est/Lipase"/>
</dbReference>
<protein>
    <recommendedName>
        <fullName evidence="5">Carbohydrate esterase family 16 protein</fullName>
    </recommendedName>
</protein>
<proteinExistence type="predicted"/>
<dbReference type="OrthoDB" id="1600564at2759"/>
<feature type="compositionally biased region" description="Polar residues" evidence="2">
    <location>
        <begin position="323"/>
        <end position="337"/>
    </location>
</feature>
<feature type="non-terminal residue" evidence="3">
    <location>
        <position position="1"/>
    </location>
</feature>
<comment type="caution">
    <text evidence="3">The sequence shown here is derived from an EMBL/GenBank/DDBJ whole genome shotgun (WGS) entry which is preliminary data.</text>
</comment>
<evidence type="ECO:0000256" key="2">
    <source>
        <dbReference type="SAM" id="MobiDB-lite"/>
    </source>
</evidence>
<name>A0A9W8HSF6_9FUNG</name>
<evidence type="ECO:0000256" key="1">
    <source>
        <dbReference type="ARBA" id="ARBA00022801"/>
    </source>
</evidence>
<gene>
    <name evidence="3" type="ORF">H4R20_003911</name>
</gene>
<sequence>GVSGMAEDTGRIIIFGDDLGDTGNLQQLTNDSSIGYNEGRLTNGPTFGEYMATMLDLKLKSYAVAHSVVDSEWSNATTQSNPIPGLDEQVVEFSEAERDWIRRKHGVHNSIAVVSSGTTDIINHSFNLTGTEHQRELAQGLVERVFAQVEKLGKLEFKGIVVTNLPALYIMPRWRMLATVDVLREFIAQCNAVFRESLIEHEKSTKDTKLWMLDLEAFLLVTANNTFAKTIGARNTTGSCIVPQENGDNCEDPSDFVFYDDIHMDVRLNHLLGLAAANMVNGGDIQYNSTYFGKLAKDYEIGVLYHTTATTTISASDSTACTGQEQPGTTTAGDPLLTSTQSSTANCSLTGMCTAISADAITSNAGFETDQQPWSHSGGWKPPTGPFLSCRPFTWQCMAGIGAALAALLL</sequence>
<dbReference type="Gene3D" id="3.40.50.1110">
    <property type="entry name" value="SGNH hydrolase"/>
    <property type="match status" value="1"/>
</dbReference>
<dbReference type="InterPro" id="IPR036514">
    <property type="entry name" value="SGNH_hydro_sf"/>
</dbReference>
<dbReference type="GO" id="GO:0016787">
    <property type="term" value="F:hydrolase activity"/>
    <property type="evidence" value="ECO:0007669"/>
    <property type="project" value="UniProtKB-KW"/>
</dbReference>
<evidence type="ECO:0000313" key="3">
    <source>
        <dbReference type="EMBL" id="KAJ2800844.1"/>
    </source>
</evidence>
<keyword evidence="4" id="KW-1185">Reference proteome</keyword>
<accession>A0A9W8HSF6</accession>
<dbReference type="PANTHER" id="PTHR45648:SF22">
    <property type="entry name" value="GDSL LIPASE_ACYLHYDROLASE FAMILY PROTEIN (AFU_ORTHOLOGUE AFUA_4G14700)"/>
    <property type="match status" value="1"/>
</dbReference>
<dbReference type="PANTHER" id="PTHR45648">
    <property type="entry name" value="GDSL LIPASE/ACYLHYDROLASE FAMILY PROTEIN (AFU_ORTHOLOGUE AFUA_4G14700)"/>
    <property type="match status" value="1"/>
</dbReference>
<dbReference type="Proteomes" id="UP001140094">
    <property type="component" value="Unassembled WGS sequence"/>
</dbReference>